<accession>A0A6C7EA10</accession>
<dbReference type="PIRSF" id="PIRSF021308">
    <property type="entry name" value="UCP021308"/>
    <property type="match status" value="1"/>
</dbReference>
<dbReference type="Proteomes" id="UP000011863">
    <property type="component" value="Chromosome"/>
</dbReference>
<evidence type="ECO:0000259" key="1">
    <source>
        <dbReference type="Pfam" id="PF08818"/>
    </source>
</evidence>
<gene>
    <name evidence="2" type="ORF">YM304_05620</name>
</gene>
<feature type="domain" description="YdhG-like" evidence="1">
    <location>
        <begin position="20"/>
        <end position="115"/>
    </location>
</feature>
<sequence length="194" mass="21520">MNDYPDVDAYLADSERWPDEIAAIRPILLGCGLDETIKWGKPCYRIDDDVNVALLQEFSDHLALMFFQGVLLDDPANLLHAQGPNTHGPKRMKFTSVAEVEAVGDTIPSYVADAIHHARAGTELPPRPAEELAPELQERLAADVDLAEAFDGLTPGRQREYNLHISSAKQSTTRHSRIDKVVDRILAGKGLRDR</sequence>
<dbReference type="EMBL" id="AP012057">
    <property type="protein sequence ID" value="BAN00876.1"/>
    <property type="molecule type" value="Genomic_DNA"/>
</dbReference>
<protein>
    <recommendedName>
        <fullName evidence="1">YdhG-like domain-containing protein</fullName>
    </recommendedName>
</protein>
<proteinExistence type="predicted"/>
<evidence type="ECO:0000313" key="3">
    <source>
        <dbReference type="Proteomes" id="UP000011863"/>
    </source>
</evidence>
<dbReference type="SUPFAM" id="SSF159888">
    <property type="entry name" value="YdhG-like"/>
    <property type="match status" value="1"/>
</dbReference>
<dbReference type="Pfam" id="PF08818">
    <property type="entry name" value="DUF1801"/>
    <property type="match status" value="1"/>
</dbReference>
<dbReference type="KEGG" id="aym:YM304_05620"/>
<dbReference type="RefSeq" id="WP_015440124.1">
    <property type="nucleotide sequence ID" value="NC_020520.1"/>
</dbReference>
<dbReference type="InterPro" id="IPR014922">
    <property type="entry name" value="YdhG-like"/>
</dbReference>
<dbReference type="AlphaFoldDB" id="A0A6C7EA10"/>
<organism evidence="2 3">
    <name type="scientific">Ilumatobacter coccineus (strain NBRC 103263 / KCTC 29153 / YM16-304)</name>
    <dbReference type="NCBI Taxonomy" id="1313172"/>
    <lineage>
        <taxon>Bacteria</taxon>
        <taxon>Bacillati</taxon>
        <taxon>Actinomycetota</taxon>
        <taxon>Acidimicrobiia</taxon>
        <taxon>Acidimicrobiales</taxon>
        <taxon>Ilumatobacteraceae</taxon>
        <taxon>Ilumatobacter</taxon>
    </lineage>
</organism>
<dbReference type="InterPro" id="IPR016786">
    <property type="entry name" value="YdeI_bac"/>
</dbReference>
<evidence type="ECO:0000313" key="2">
    <source>
        <dbReference type="EMBL" id="BAN00876.1"/>
    </source>
</evidence>
<keyword evidence="3" id="KW-1185">Reference proteome</keyword>
<reference evidence="2 3" key="1">
    <citation type="journal article" date="2013" name="Int. J. Syst. Evol. Microbiol.">
        <title>Ilumatobacter nonamiense sp. nov. and Ilumatobacter coccineum sp. nov., isolated from seashore sand.</title>
        <authorList>
            <person name="Matsumoto A."/>
            <person name="Kasai H."/>
            <person name="Matsuo Y."/>
            <person name="Shizuri Y."/>
            <person name="Ichikawa N."/>
            <person name="Fujita N."/>
            <person name="Omura S."/>
            <person name="Takahashi Y."/>
        </authorList>
    </citation>
    <scope>NUCLEOTIDE SEQUENCE [LARGE SCALE GENOMIC DNA]</scope>
    <source>
        <strain evidence="3">NBRC 103263 / KCTC 29153 / YM16-304</strain>
    </source>
</reference>
<dbReference type="Pfam" id="PF13376">
    <property type="entry name" value="OmdA"/>
    <property type="match status" value="1"/>
</dbReference>
<name>A0A6C7EA10_ILUCY</name>